<proteinExistence type="predicted"/>
<dbReference type="AlphaFoldDB" id="A0A3M7QR35"/>
<reference evidence="1 2" key="1">
    <citation type="journal article" date="2018" name="Sci. Rep.">
        <title>Genomic signatures of local adaptation to the degree of environmental predictability in rotifers.</title>
        <authorList>
            <person name="Franch-Gras L."/>
            <person name="Hahn C."/>
            <person name="Garcia-Roger E.M."/>
            <person name="Carmona M.J."/>
            <person name="Serra M."/>
            <person name="Gomez A."/>
        </authorList>
    </citation>
    <scope>NUCLEOTIDE SEQUENCE [LARGE SCALE GENOMIC DNA]</scope>
    <source>
        <strain evidence="1">HYR1</strain>
    </source>
</reference>
<keyword evidence="2" id="KW-1185">Reference proteome</keyword>
<evidence type="ECO:0000313" key="1">
    <source>
        <dbReference type="EMBL" id="RNA13792.1"/>
    </source>
</evidence>
<protein>
    <submittedName>
        <fullName evidence="1">Uncharacterized protein</fullName>
    </submittedName>
</protein>
<dbReference type="EMBL" id="REGN01005332">
    <property type="protein sequence ID" value="RNA13792.1"/>
    <property type="molecule type" value="Genomic_DNA"/>
</dbReference>
<name>A0A3M7QR35_BRAPC</name>
<accession>A0A3M7QR35</accession>
<dbReference type="Proteomes" id="UP000276133">
    <property type="component" value="Unassembled WGS sequence"/>
</dbReference>
<evidence type="ECO:0000313" key="2">
    <source>
        <dbReference type="Proteomes" id="UP000276133"/>
    </source>
</evidence>
<gene>
    <name evidence="1" type="ORF">BpHYR1_018839</name>
</gene>
<organism evidence="1 2">
    <name type="scientific">Brachionus plicatilis</name>
    <name type="common">Marine rotifer</name>
    <name type="synonym">Brachionus muelleri</name>
    <dbReference type="NCBI Taxonomy" id="10195"/>
    <lineage>
        <taxon>Eukaryota</taxon>
        <taxon>Metazoa</taxon>
        <taxon>Spiralia</taxon>
        <taxon>Gnathifera</taxon>
        <taxon>Rotifera</taxon>
        <taxon>Eurotatoria</taxon>
        <taxon>Monogononta</taxon>
        <taxon>Pseudotrocha</taxon>
        <taxon>Ploima</taxon>
        <taxon>Brachionidae</taxon>
        <taxon>Brachionus</taxon>
    </lineage>
</organism>
<sequence>MQHTFADVLSILHINWPCVCTLNSVRGSITIRTGILKKFSLKFTNNHKNCQTYPNVMFTLVPLGPSIRSPSLDVLEHKSLRLELKLGTYQNLQCRLSFDINLNNFNCYYIFSIEKIDFKK</sequence>
<comment type="caution">
    <text evidence="1">The sequence shown here is derived from an EMBL/GenBank/DDBJ whole genome shotgun (WGS) entry which is preliminary data.</text>
</comment>